<feature type="domain" description="Protein kinase" evidence="21">
    <location>
        <begin position="349"/>
        <end position="623"/>
    </location>
</feature>
<keyword evidence="2" id="KW-0723">Serine/threonine-protein kinase</keyword>
<feature type="chain" id="PRO_5042918690" description="Cysteine-rich receptor-like protein kinase 29" evidence="20">
    <location>
        <begin position="36"/>
        <end position="681"/>
    </location>
</feature>
<evidence type="ECO:0000256" key="18">
    <source>
        <dbReference type="SAM" id="MobiDB-lite"/>
    </source>
</evidence>
<proteinExistence type="predicted"/>
<dbReference type="Pfam" id="PF01657">
    <property type="entry name" value="Stress-antifung"/>
    <property type="match status" value="2"/>
</dbReference>
<reference evidence="23 24" key="1">
    <citation type="submission" date="2024-01" db="EMBL/GenBank/DDBJ databases">
        <title>The genomes of 5 underutilized Papilionoideae crops provide insights into root nodulation and disease resistanc.</title>
        <authorList>
            <person name="Yuan L."/>
        </authorList>
    </citation>
    <scope>NUCLEOTIDE SEQUENCE [LARGE SCALE GENOMIC DNA]</scope>
    <source>
        <strain evidence="23">ZHUSHIDOU_FW_LH</strain>
        <tissue evidence="23">Leaf</tissue>
    </source>
</reference>
<evidence type="ECO:0000256" key="9">
    <source>
        <dbReference type="ARBA" id="ARBA00022777"/>
    </source>
</evidence>
<evidence type="ECO:0000313" key="24">
    <source>
        <dbReference type="Proteomes" id="UP001372338"/>
    </source>
</evidence>
<dbReference type="GO" id="GO:0006979">
    <property type="term" value="P:response to oxidative stress"/>
    <property type="evidence" value="ECO:0007669"/>
    <property type="project" value="UniProtKB-ARBA"/>
</dbReference>
<evidence type="ECO:0000256" key="3">
    <source>
        <dbReference type="ARBA" id="ARBA00022553"/>
    </source>
</evidence>
<evidence type="ECO:0000256" key="17">
    <source>
        <dbReference type="PROSITE-ProRule" id="PRU10141"/>
    </source>
</evidence>
<dbReference type="GO" id="GO:0004674">
    <property type="term" value="F:protein serine/threonine kinase activity"/>
    <property type="evidence" value="ECO:0007669"/>
    <property type="project" value="UniProtKB-KW"/>
</dbReference>
<evidence type="ECO:0000256" key="20">
    <source>
        <dbReference type="SAM" id="SignalP"/>
    </source>
</evidence>
<feature type="transmembrane region" description="Helical" evidence="19">
    <location>
        <begin position="287"/>
        <end position="309"/>
    </location>
</feature>
<dbReference type="InterPro" id="IPR008271">
    <property type="entry name" value="Ser/Thr_kinase_AS"/>
</dbReference>
<dbReference type="SUPFAM" id="SSF56112">
    <property type="entry name" value="Protein kinase-like (PK-like)"/>
    <property type="match status" value="1"/>
</dbReference>
<dbReference type="InterPro" id="IPR001245">
    <property type="entry name" value="Ser-Thr/Tyr_kinase_cat_dom"/>
</dbReference>
<sequence length="681" mass="75797">MAQGKTTMVVLLSLTPPPFLCCLLVITIFLSQASSETITVRYCDPNEDRGNYTTNSTYHTNLNTLLSNLTSNTETNNKGFYNLSYGQDPDKAYAIGLCRGDIKTDNCTSCLNKARINLTQYCPNQKEAYGWYDDETCMLYYSDRAIFGVLDIEPWDYSWNGDNETAQLNTTVTNLLDSLIRRAASGDSSRKYATGSVVGPSNHQRIYGLVQCKPDLTLTECSGCLNQSIIKIPSCCENREGARILTPSCILRYETNILFYDPAADAALPPPPAPSTTSQGNSKTSQIAIAIAVPAAVVAVVLCFIIIYLRVRKPKRSFEGEDDDGHDEIQNVDSLQFNFDTIRDATNDFSDANKLGQGGFGVVYMGRLPNGEKIAVKRLSRDSGQGDIEFKNEVLLVAKLQHRNLVRLLGFSIAGKERLLVYEFVPNKSLDYFIFDPTKILQLDWEIRYKIIGGIARGILYLHEDSRLRIIHRDLKASNILLDEEMNPKISDFGMARLFDVDQTQGQTNTIVGTYGYMSPEYALHGQFSVKSDVFSFGVLVLEIISGRKRGGIHHGENIEDLLSVAWRNWRSGTPRNIVDPALINGSESEIMRCIHIGLLCIQENVARRPTMGAVMLMLNSYSASLAVPSEPPTFEDSKSGNLPEMQSWEYNSEATRSSESTNKSVPQSANETSISELYPR</sequence>
<dbReference type="InterPro" id="IPR011009">
    <property type="entry name" value="Kinase-like_dom_sf"/>
</dbReference>
<evidence type="ECO:0000256" key="13">
    <source>
        <dbReference type="ARBA" id="ARBA00023170"/>
    </source>
</evidence>
<dbReference type="InterPro" id="IPR002902">
    <property type="entry name" value="GNK2"/>
</dbReference>
<dbReference type="AlphaFoldDB" id="A0AAN9F713"/>
<feature type="domain" description="Gnk2-homologous" evidence="22">
    <location>
        <begin position="40"/>
        <end position="146"/>
    </location>
</feature>
<evidence type="ECO:0000256" key="14">
    <source>
        <dbReference type="ARBA" id="ARBA00023180"/>
    </source>
</evidence>
<dbReference type="PANTHER" id="PTHR27002">
    <property type="entry name" value="RECEPTOR-LIKE SERINE/THREONINE-PROTEIN KINASE SD1-8"/>
    <property type="match status" value="1"/>
</dbReference>
<evidence type="ECO:0000256" key="2">
    <source>
        <dbReference type="ARBA" id="ARBA00022527"/>
    </source>
</evidence>
<keyword evidence="12 19" id="KW-0472">Membrane</keyword>
<evidence type="ECO:0000256" key="10">
    <source>
        <dbReference type="ARBA" id="ARBA00022840"/>
    </source>
</evidence>
<comment type="subcellular location">
    <subcellularLocation>
        <location evidence="1">Membrane</location>
        <topology evidence="1">Single-pass membrane protein</topology>
    </subcellularLocation>
</comment>
<evidence type="ECO:0000259" key="22">
    <source>
        <dbReference type="PROSITE" id="PS51473"/>
    </source>
</evidence>
<evidence type="ECO:0000256" key="8">
    <source>
        <dbReference type="ARBA" id="ARBA00022741"/>
    </source>
</evidence>
<evidence type="ECO:0008006" key="25">
    <source>
        <dbReference type="Google" id="ProtNLM"/>
    </source>
</evidence>
<dbReference type="PROSITE" id="PS00107">
    <property type="entry name" value="PROTEIN_KINASE_ATP"/>
    <property type="match status" value="1"/>
</dbReference>
<dbReference type="PANTHER" id="PTHR27002:SF181">
    <property type="entry name" value="RECEPTOR-LIKE SERINE_THREONINE-PROTEIN KINASE"/>
    <property type="match status" value="1"/>
</dbReference>
<comment type="catalytic activity">
    <reaction evidence="15">
        <text>L-seryl-[protein] + ATP = O-phospho-L-seryl-[protein] + ADP + H(+)</text>
        <dbReference type="Rhea" id="RHEA:17989"/>
        <dbReference type="Rhea" id="RHEA-COMP:9863"/>
        <dbReference type="Rhea" id="RHEA-COMP:11604"/>
        <dbReference type="ChEBI" id="CHEBI:15378"/>
        <dbReference type="ChEBI" id="CHEBI:29999"/>
        <dbReference type="ChEBI" id="CHEBI:30616"/>
        <dbReference type="ChEBI" id="CHEBI:83421"/>
        <dbReference type="ChEBI" id="CHEBI:456216"/>
    </reaction>
</comment>
<comment type="catalytic activity">
    <reaction evidence="16">
        <text>L-threonyl-[protein] + ATP = O-phospho-L-threonyl-[protein] + ADP + H(+)</text>
        <dbReference type="Rhea" id="RHEA:46608"/>
        <dbReference type="Rhea" id="RHEA-COMP:11060"/>
        <dbReference type="Rhea" id="RHEA-COMP:11605"/>
        <dbReference type="ChEBI" id="CHEBI:15378"/>
        <dbReference type="ChEBI" id="CHEBI:30013"/>
        <dbReference type="ChEBI" id="CHEBI:30616"/>
        <dbReference type="ChEBI" id="CHEBI:61977"/>
        <dbReference type="ChEBI" id="CHEBI:456216"/>
    </reaction>
</comment>
<dbReference type="Pfam" id="PF07714">
    <property type="entry name" value="PK_Tyr_Ser-Thr"/>
    <property type="match status" value="1"/>
</dbReference>
<dbReference type="FunFam" id="3.30.430.20:FF:000002">
    <property type="entry name" value="Cysteine-rich receptor-like protein kinase 10"/>
    <property type="match status" value="1"/>
</dbReference>
<evidence type="ECO:0000256" key="11">
    <source>
        <dbReference type="ARBA" id="ARBA00022989"/>
    </source>
</evidence>
<dbReference type="InterPro" id="IPR000719">
    <property type="entry name" value="Prot_kinase_dom"/>
</dbReference>
<protein>
    <recommendedName>
        <fullName evidence="25">Cysteine-rich receptor-like protein kinase 29</fullName>
    </recommendedName>
</protein>
<evidence type="ECO:0000313" key="23">
    <source>
        <dbReference type="EMBL" id="KAK7269959.1"/>
    </source>
</evidence>
<dbReference type="PROSITE" id="PS50011">
    <property type="entry name" value="PROTEIN_KINASE_DOM"/>
    <property type="match status" value="1"/>
</dbReference>
<name>A0AAN9F713_CROPI</name>
<dbReference type="EMBL" id="JAYWIO010000004">
    <property type="protein sequence ID" value="KAK7269959.1"/>
    <property type="molecule type" value="Genomic_DNA"/>
</dbReference>
<feature type="compositionally biased region" description="Polar residues" evidence="18">
    <location>
        <begin position="649"/>
        <end position="681"/>
    </location>
</feature>
<evidence type="ECO:0000256" key="4">
    <source>
        <dbReference type="ARBA" id="ARBA00022679"/>
    </source>
</evidence>
<dbReference type="Proteomes" id="UP001372338">
    <property type="component" value="Unassembled WGS sequence"/>
</dbReference>
<evidence type="ECO:0000259" key="21">
    <source>
        <dbReference type="PROSITE" id="PS50011"/>
    </source>
</evidence>
<keyword evidence="4" id="KW-0808">Transferase</keyword>
<keyword evidence="8 17" id="KW-0547">Nucleotide-binding</keyword>
<organism evidence="23 24">
    <name type="scientific">Crotalaria pallida</name>
    <name type="common">Smooth rattlebox</name>
    <name type="synonym">Crotalaria striata</name>
    <dbReference type="NCBI Taxonomy" id="3830"/>
    <lineage>
        <taxon>Eukaryota</taxon>
        <taxon>Viridiplantae</taxon>
        <taxon>Streptophyta</taxon>
        <taxon>Embryophyta</taxon>
        <taxon>Tracheophyta</taxon>
        <taxon>Spermatophyta</taxon>
        <taxon>Magnoliopsida</taxon>
        <taxon>eudicotyledons</taxon>
        <taxon>Gunneridae</taxon>
        <taxon>Pentapetalae</taxon>
        <taxon>rosids</taxon>
        <taxon>fabids</taxon>
        <taxon>Fabales</taxon>
        <taxon>Fabaceae</taxon>
        <taxon>Papilionoideae</taxon>
        <taxon>50 kb inversion clade</taxon>
        <taxon>genistoids sensu lato</taxon>
        <taxon>core genistoids</taxon>
        <taxon>Crotalarieae</taxon>
        <taxon>Crotalaria</taxon>
    </lineage>
</organism>
<evidence type="ECO:0000256" key="19">
    <source>
        <dbReference type="SAM" id="Phobius"/>
    </source>
</evidence>
<keyword evidence="5 19" id="KW-0812">Transmembrane</keyword>
<dbReference type="InterPro" id="IPR038408">
    <property type="entry name" value="GNK2_sf"/>
</dbReference>
<dbReference type="SMART" id="SM00220">
    <property type="entry name" value="S_TKc"/>
    <property type="match status" value="1"/>
</dbReference>
<dbReference type="PROSITE" id="PS00108">
    <property type="entry name" value="PROTEIN_KINASE_ST"/>
    <property type="match status" value="1"/>
</dbReference>
<keyword evidence="7" id="KW-0677">Repeat</keyword>
<evidence type="ECO:0000256" key="12">
    <source>
        <dbReference type="ARBA" id="ARBA00023136"/>
    </source>
</evidence>
<accession>A0AAN9F713</accession>
<feature type="region of interest" description="Disordered" evidence="18">
    <location>
        <begin position="630"/>
        <end position="681"/>
    </location>
</feature>
<keyword evidence="3" id="KW-0597">Phosphoprotein</keyword>
<keyword evidence="10 17" id="KW-0067">ATP-binding</keyword>
<dbReference type="FunFam" id="3.30.200.20:FF:000142">
    <property type="entry name" value="Cysteine-rich receptor-like protein kinase 10"/>
    <property type="match status" value="1"/>
</dbReference>
<evidence type="ECO:0000256" key="5">
    <source>
        <dbReference type="ARBA" id="ARBA00022692"/>
    </source>
</evidence>
<dbReference type="CDD" id="cd14066">
    <property type="entry name" value="STKc_IRAK"/>
    <property type="match status" value="1"/>
</dbReference>
<dbReference type="Gene3D" id="3.30.200.20">
    <property type="entry name" value="Phosphorylase Kinase, domain 1"/>
    <property type="match status" value="1"/>
</dbReference>
<evidence type="ECO:0000256" key="15">
    <source>
        <dbReference type="ARBA" id="ARBA00047558"/>
    </source>
</evidence>
<keyword evidence="9" id="KW-0418">Kinase</keyword>
<keyword evidence="11 19" id="KW-1133">Transmembrane helix</keyword>
<dbReference type="CDD" id="cd23509">
    <property type="entry name" value="Gnk2-like"/>
    <property type="match status" value="2"/>
</dbReference>
<dbReference type="InterPro" id="IPR017441">
    <property type="entry name" value="Protein_kinase_ATP_BS"/>
</dbReference>
<evidence type="ECO:0000256" key="1">
    <source>
        <dbReference type="ARBA" id="ARBA00004167"/>
    </source>
</evidence>
<dbReference type="Gene3D" id="1.10.510.10">
    <property type="entry name" value="Transferase(Phosphotransferase) domain 1"/>
    <property type="match status" value="1"/>
</dbReference>
<feature type="signal peptide" evidence="20">
    <location>
        <begin position="1"/>
        <end position="35"/>
    </location>
</feature>
<dbReference type="Gene3D" id="3.30.430.20">
    <property type="entry name" value="Gnk2 domain, C-X8-C-X2-C motif"/>
    <property type="match status" value="2"/>
</dbReference>
<evidence type="ECO:0000256" key="16">
    <source>
        <dbReference type="ARBA" id="ARBA00047951"/>
    </source>
</evidence>
<dbReference type="GO" id="GO:0005524">
    <property type="term" value="F:ATP binding"/>
    <property type="evidence" value="ECO:0007669"/>
    <property type="project" value="UniProtKB-UniRule"/>
</dbReference>
<comment type="caution">
    <text evidence="23">The sequence shown here is derived from an EMBL/GenBank/DDBJ whole genome shotgun (WGS) entry which is preliminary data.</text>
</comment>
<evidence type="ECO:0000256" key="6">
    <source>
        <dbReference type="ARBA" id="ARBA00022729"/>
    </source>
</evidence>
<keyword evidence="14" id="KW-0325">Glycoprotein</keyword>
<feature type="domain" description="Gnk2-homologous" evidence="22">
    <location>
        <begin position="150"/>
        <end position="258"/>
    </location>
</feature>
<dbReference type="GO" id="GO:0005886">
    <property type="term" value="C:plasma membrane"/>
    <property type="evidence" value="ECO:0007669"/>
    <property type="project" value="TreeGrafter"/>
</dbReference>
<dbReference type="FunFam" id="1.10.510.10:FF:000129">
    <property type="entry name" value="cysteine-rich receptor-like protein kinase 10"/>
    <property type="match status" value="1"/>
</dbReference>
<keyword evidence="13" id="KW-0675">Receptor</keyword>
<keyword evidence="24" id="KW-1185">Reference proteome</keyword>
<feature type="binding site" evidence="17">
    <location>
        <position position="377"/>
    </location>
    <ligand>
        <name>ATP</name>
        <dbReference type="ChEBI" id="CHEBI:30616"/>
    </ligand>
</feature>
<keyword evidence="6 20" id="KW-0732">Signal</keyword>
<evidence type="ECO:0000256" key="7">
    <source>
        <dbReference type="ARBA" id="ARBA00022737"/>
    </source>
</evidence>
<gene>
    <name evidence="23" type="ORF">RIF29_22782</name>
</gene>
<dbReference type="PROSITE" id="PS51473">
    <property type="entry name" value="GNK2"/>
    <property type="match status" value="2"/>
</dbReference>
<dbReference type="FunFam" id="3.30.430.20:FF:000003">
    <property type="entry name" value="Cysteine-rich RLK (RECEPTOR-like protein kinase) 10"/>
    <property type="match status" value="1"/>
</dbReference>